<dbReference type="EMBL" id="BKCJ010009344">
    <property type="protein sequence ID" value="GEU86534.1"/>
    <property type="molecule type" value="Genomic_DNA"/>
</dbReference>
<dbReference type="GO" id="GO:0008270">
    <property type="term" value="F:zinc ion binding"/>
    <property type="evidence" value="ECO:0007669"/>
    <property type="project" value="UniProtKB-KW"/>
</dbReference>
<sequence length="1134" mass="128882">MDLECAQNKDVAKLPLLKQGDYEMWKLRIEQYFQVQDYARITANADGTSTSTISGPVTAEEKAQKKNDVKARSLLLMALPNEHLLTFNQYKDAKTLFEAIQARFGGNDGTKKTQKTLLKQIYENFNAPSTESLDSIFNMLQKIVSQLAILGENISQEDLNMKFLRSLPTEWNTHMVVWRNKPDLETMSFDDLYNNFKIVEQEVKRTVVSSSSSGSPNMAFLSSPSSTNEFDTASIQVSAANTPVSTFSYPNNTANLSDATIYAFLANQPNGSQLVHEDLEQIHEDDLEEMDLKWQLALLSMRARRYFQKIGKKITINESDTAGYDKTKVECFHCHKMGHFARECRSPRSQKSKTKNQDSSRKTVIVEDTYSKAMVAIDGAGFDWSYMSDDDVPTNMALMAFSDSEVHNSKTCSNTCLKSFETLKNQYDNLRIELNKSEFDLANYKRGLFAPPTIDLSSSGLEEFKQAEFESYGPKASKSVSVDTSNVIKKVSDAPIIEDWVSDCDEDESEDVVVKSESVQHKLEQVNQPRKKNQNSRNNRTNWNKMRTHKLGIRNFAPTAVLTKSGIVPISTASGCSRHMTGNKSFLSDYQEYDGGFVAFACSFKGGKITGKGASLDRKSTTGSCQFLGSILISWQCKKQTIVANSTTEAKYIAASSCWGQVLWLQNQLLDYGYNFMQTKIHVDNESAICVVKNLVYHSKTKHIEIRHHFIRDSYEKRLIETVKIHTESNVADLLTKAFDVTRLYILDTWTGVQKWSRIKLKENLLNDGYADLVQHTDKKELAIPGQTETEPFSSLNNSMANLKFVDQHKMVAYLEKSDDNTEFHQIVDFLSSCSITYALTLIGKAVVISESLMRSDLLFNDEDGITCLTNDEIFKNFALIGYEPLSTKLTFQKGGYTPGSDEGRITLAELMETCIILPNRVTQLETELSTTKAVYNKAFITLTNRVKKLESQLKKKRSKAVIHSSKEEGPREVQETAEHSRDDDDETFAETLLNIKRSSAKDKGKGIMQETYLLKKLKKKEMIHLSLNKELAQKLYAEELAKEENIPFSKAEVRKNMIMYLKNQGGYKQSYFKWMMYEDIRPLFERIWDQVHTFLPIDYEIEREVVKRVGFDLQQGSSKKQRLDQQTEEEAGA</sequence>
<dbReference type="PANTHER" id="PTHR11439:SF495">
    <property type="entry name" value="REVERSE TRANSCRIPTASE, RNA-DEPENDENT DNA POLYMERASE-RELATED"/>
    <property type="match status" value="1"/>
</dbReference>
<dbReference type="SMART" id="SM00343">
    <property type="entry name" value="ZnF_C2HC"/>
    <property type="match status" value="1"/>
</dbReference>
<keyword evidence="1" id="KW-0863">Zinc-finger</keyword>
<protein>
    <submittedName>
        <fullName evidence="4">Putative ribonuclease H-like domain-containing protein</fullName>
    </submittedName>
</protein>
<dbReference type="InterPro" id="IPR036875">
    <property type="entry name" value="Znf_CCHC_sf"/>
</dbReference>
<keyword evidence="1" id="KW-0479">Metal-binding</keyword>
<feature type="domain" description="CCHC-type" evidence="3">
    <location>
        <begin position="331"/>
        <end position="346"/>
    </location>
</feature>
<evidence type="ECO:0000259" key="3">
    <source>
        <dbReference type="PROSITE" id="PS50158"/>
    </source>
</evidence>
<dbReference type="PROSITE" id="PS50158">
    <property type="entry name" value="ZF_CCHC"/>
    <property type="match status" value="1"/>
</dbReference>
<evidence type="ECO:0000256" key="1">
    <source>
        <dbReference type="PROSITE-ProRule" id="PRU00047"/>
    </source>
</evidence>
<proteinExistence type="predicted"/>
<feature type="compositionally biased region" description="Basic and acidic residues" evidence="2">
    <location>
        <begin position="965"/>
        <end position="983"/>
    </location>
</feature>
<dbReference type="CDD" id="cd09272">
    <property type="entry name" value="RNase_HI_RT_Ty1"/>
    <property type="match status" value="1"/>
</dbReference>
<comment type="caution">
    <text evidence="4">The sequence shown here is derived from an EMBL/GenBank/DDBJ whole genome shotgun (WGS) entry which is preliminary data.</text>
</comment>
<evidence type="ECO:0000313" key="4">
    <source>
        <dbReference type="EMBL" id="GEU86534.1"/>
    </source>
</evidence>
<dbReference type="InterPro" id="IPR001878">
    <property type="entry name" value="Znf_CCHC"/>
</dbReference>
<keyword evidence="1" id="KW-0862">Zinc</keyword>
<feature type="region of interest" description="Disordered" evidence="2">
    <location>
        <begin position="958"/>
        <end position="986"/>
    </location>
</feature>
<dbReference type="AlphaFoldDB" id="A0A6L2NPT6"/>
<dbReference type="GO" id="GO:0003676">
    <property type="term" value="F:nucleic acid binding"/>
    <property type="evidence" value="ECO:0007669"/>
    <property type="project" value="InterPro"/>
</dbReference>
<dbReference type="PANTHER" id="PTHR11439">
    <property type="entry name" value="GAG-POL-RELATED RETROTRANSPOSON"/>
    <property type="match status" value="1"/>
</dbReference>
<name>A0A6L2NPT6_TANCI</name>
<dbReference type="Gene3D" id="4.10.60.10">
    <property type="entry name" value="Zinc finger, CCHC-type"/>
    <property type="match status" value="1"/>
</dbReference>
<reference evidence="4" key="1">
    <citation type="journal article" date="2019" name="Sci. Rep.">
        <title>Draft genome of Tanacetum cinerariifolium, the natural source of mosquito coil.</title>
        <authorList>
            <person name="Yamashiro T."/>
            <person name="Shiraishi A."/>
            <person name="Satake H."/>
            <person name="Nakayama K."/>
        </authorList>
    </citation>
    <scope>NUCLEOTIDE SEQUENCE</scope>
</reference>
<accession>A0A6L2NPT6</accession>
<organism evidence="4">
    <name type="scientific">Tanacetum cinerariifolium</name>
    <name type="common">Dalmatian daisy</name>
    <name type="synonym">Chrysanthemum cinerariifolium</name>
    <dbReference type="NCBI Taxonomy" id="118510"/>
    <lineage>
        <taxon>Eukaryota</taxon>
        <taxon>Viridiplantae</taxon>
        <taxon>Streptophyta</taxon>
        <taxon>Embryophyta</taxon>
        <taxon>Tracheophyta</taxon>
        <taxon>Spermatophyta</taxon>
        <taxon>Magnoliopsida</taxon>
        <taxon>eudicotyledons</taxon>
        <taxon>Gunneridae</taxon>
        <taxon>Pentapetalae</taxon>
        <taxon>asterids</taxon>
        <taxon>campanulids</taxon>
        <taxon>Asterales</taxon>
        <taxon>Asteraceae</taxon>
        <taxon>Asteroideae</taxon>
        <taxon>Anthemideae</taxon>
        <taxon>Anthemidinae</taxon>
        <taxon>Tanacetum</taxon>
    </lineage>
</organism>
<evidence type="ECO:0000256" key="2">
    <source>
        <dbReference type="SAM" id="MobiDB-lite"/>
    </source>
</evidence>
<feature type="region of interest" description="Disordered" evidence="2">
    <location>
        <begin position="517"/>
        <end position="541"/>
    </location>
</feature>
<dbReference type="SUPFAM" id="SSF57756">
    <property type="entry name" value="Retrovirus zinc finger-like domains"/>
    <property type="match status" value="1"/>
</dbReference>
<dbReference type="Pfam" id="PF14223">
    <property type="entry name" value="Retrotran_gag_2"/>
    <property type="match status" value="1"/>
</dbReference>
<gene>
    <name evidence="4" type="ORF">Tci_058512</name>
</gene>